<name>A0A7K3M0Y8_9ACTN</name>
<dbReference type="NCBIfam" id="NF002805">
    <property type="entry name" value="PRK02947.1"/>
    <property type="match status" value="1"/>
</dbReference>
<dbReference type="EMBL" id="WLZY01000001">
    <property type="protein sequence ID" value="NDL56108.1"/>
    <property type="molecule type" value="Genomic_DNA"/>
</dbReference>
<dbReference type="InterPro" id="IPR046348">
    <property type="entry name" value="SIS_dom_sf"/>
</dbReference>
<dbReference type="GO" id="GO:0097367">
    <property type="term" value="F:carbohydrate derivative binding"/>
    <property type="evidence" value="ECO:0007669"/>
    <property type="project" value="InterPro"/>
</dbReference>
<dbReference type="PANTHER" id="PTHR30390">
    <property type="entry name" value="SEDOHEPTULOSE 7-PHOSPHATE ISOMERASE / DNAA INITIATOR-ASSOCIATING FACTOR FOR REPLICATION INITIATION"/>
    <property type="match status" value="1"/>
</dbReference>
<proteinExistence type="predicted"/>
<dbReference type="GO" id="GO:0016853">
    <property type="term" value="F:isomerase activity"/>
    <property type="evidence" value="ECO:0007669"/>
    <property type="project" value="UniProtKB-KW"/>
</dbReference>
<dbReference type="SUPFAM" id="SSF53697">
    <property type="entry name" value="SIS domain"/>
    <property type="match status" value="1"/>
</dbReference>
<dbReference type="PROSITE" id="PS51464">
    <property type="entry name" value="SIS"/>
    <property type="match status" value="1"/>
</dbReference>
<dbReference type="Pfam" id="PF13580">
    <property type="entry name" value="SIS_2"/>
    <property type="match status" value="1"/>
</dbReference>
<gene>
    <name evidence="2" type="ORF">F7O44_03365</name>
</gene>
<sequence>MPAATTTYLEAIRRLLTQLEEHETSAIDQAGQRVAQSITAGGVLHVFGSGHSMLAAIEPTVRAGGLAAVNLLFDAALSPTDPSRVSTVERLPGYAGTILQHTSVEPGEVLIVISHSGINPVPIEMAAGARERGLTVVAVTSLEHSRRASSRHVSGRRLYEVADIVVDTHAPFGDTTVDLASAGTGAVSTILACAAVNAITVRAAELLAGNGADVPVLVSQNVDGGDDHNERQIERYRR</sequence>
<accession>A0A7K3M0Y8</accession>
<protein>
    <submittedName>
        <fullName evidence="2">Sugar isomerase domain-containing protein</fullName>
    </submittedName>
</protein>
<evidence type="ECO:0000313" key="2">
    <source>
        <dbReference type="EMBL" id="NDL56108.1"/>
    </source>
</evidence>
<dbReference type="CDD" id="cd05013">
    <property type="entry name" value="SIS_RpiR"/>
    <property type="match status" value="1"/>
</dbReference>
<keyword evidence="3" id="KW-1185">Reference proteome</keyword>
<dbReference type="Gene3D" id="3.40.50.10490">
    <property type="entry name" value="Glucose-6-phosphate isomerase like protein, domain 1"/>
    <property type="match status" value="1"/>
</dbReference>
<dbReference type="RefSeq" id="WP_162448740.1">
    <property type="nucleotide sequence ID" value="NZ_WLZY01000001.1"/>
</dbReference>
<dbReference type="PANTHER" id="PTHR30390:SF7">
    <property type="entry name" value="PHOSPHOHEPTOSE ISOMERASE"/>
    <property type="match status" value="1"/>
</dbReference>
<evidence type="ECO:0000313" key="3">
    <source>
        <dbReference type="Proteomes" id="UP000460435"/>
    </source>
</evidence>
<keyword evidence="2" id="KW-0413">Isomerase</keyword>
<dbReference type="GO" id="GO:1901135">
    <property type="term" value="P:carbohydrate derivative metabolic process"/>
    <property type="evidence" value="ECO:0007669"/>
    <property type="project" value="InterPro"/>
</dbReference>
<reference evidence="2 3" key="1">
    <citation type="submission" date="2019-11" db="EMBL/GenBank/DDBJ databases">
        <authorList>
            <person name="Li X.-J."/>
            <person name="Feng X.-M."/>
        </authorList>
    </citation>
    <scope>NUCLEOTIDE SEQUENCE [LARGE SCALE GENOMIC DNA]</scope>
    <source>
        <strain evidence="2 3">XMNu-373</strain>
    </source>
</reference>
<dbReference type="InterPro" id="IPR050099">
    <property type="entry name" value="SIS_GmhA/DiaA_subfam"/>
</dbReference>
<feature type="domain" description="SIS" evidence="1">
    <location>
        <begin position="34"/>
        <end position="209"/>
    </location>
</feature>
<dbReference type="InterPro" id="IPR001347">
    <property type="entry name" value="SIS_dom"/>
</dbReference>
<organism evidence="2 3">
    <name type="scientific">Phytoactinopolyspora mesophila</name>
    <dbReference type="NCBI Taxonomy" id="2650750"/>
    <lineage>
        <taxon>Bacteria</taxon>
        <taxon>Bacillati</taxon>
        <taxon>Actinomycetota</taxon>
        <taxon>Actinomycetes</taxon>
        <taxon>Jiangellales</taxon>
        <taxon>Jiangellaceae</taxon>
        <taxon>Phytoactinopolyspora</taxon>
    </lineage>
</organism>
<evidence type="ECO:0000259" key="1">
    <source>
        <dbReference type="PROSITE" id="PS51464"/>
    </source>
</evidence>
<dbReference type="AlphaFoldDB" id="A0A7K3M0Y8"/>
<comment type="caution">
    <text evidence="2">The sequence shown here is derived from an EMBL/GenBank/DDBJ whole genome shotgun (WGS) entry which is preliminary data.</text>
</comment>
<dbReference type="Proteomes" id="UP000460435">
    <property type="component" value="Unassembled WGS sequence"/>
</dbReference>
<dbReference type="InterPro" id="IPR035472">
    <property type="entry name" value="RpiR-like_SIS"/>
</dbReference>